<proteinExistence type="predicted"/>
<evidence type="ECO:0000313" key="1">
    <source>
        <dbReference type="EMBL" id="CAG8602208.1"/>
    </source>
</evidence>
<sequence>MPVHVSEVDGTGHSEETRLVKTESGLLAQSYKGGYLCYRSKSHDVSNIFSQKEVDKDISQTGR</sequence>
<dbReference type="AlphaFoldDB" id="A0A9N9GHF6"/>
<comment type="caution">
    <text evidence="1">The sequence shown here is derived from an EMBL/GenBank/DDBJ whole genome shotgun (WGS) entry which is preliminary data.</text>
</comment>
<reference evidence="1" key="1">
    <citation type="submission" date="2021-06" db="EMBL/GenBank/DDBJ databases">
        <authorList>
            <person name="Kallberg Y."/>
            <person name="Tangrot J."/>
            <person name="Rosling A."/>
        </authorList>
    </citation>
    <scope>NUCLEOTIDE SEQUENCE</scope>
    <source>
        <strain evidence="1">CL551</strain>
    </source>
</reference>
<name>A0A9N9GHF6_9GLOM</name>
<evidence type="ECO:0000313" key="2">
    <source>
        <dbReference type="Proteomes" id="UP000789342"/>
    </source>
</evidence>
<protein>
    <submittedName>
        <fullName evidence="1">16281_t:CDS:1</fullName>
    </submittedName>
</protein>
<dbReference type="Proteomes" id="UP000789342">
    <property type="component" value="Unassembled WGS sequence"/>
</dbReference>
<organism evidence="1 2">
    <name type="scientific">Acaulospora morrowiae</name>
    <dbReference type="NCBI Taxonomy" id="94023"/>
    <lineage>
        <taxon>Eukaryota</taxon>
        <taxon>Fungi</taxon>
        <taxon>Fungi incertae sedis</taxon>
        <taxon>Mucoromycota</taxon>
        <taxon>Glomeromycotina</taxon>
        <taxon>Glomeromycetes</taxon>
        <taxon>Diversisporales</taxon>
        <taxon>Acaulosporaceae</taxon>
        <taxon>Acaulospora</taxon>
    </lineage>
</organism>
<accession>A0A9N9GHF6</accession>
<gene>
    <name evidence="1" type="ORF">AMORRO_LOCUS7831</name>
</gene>
<keyword evidence="2" id="KW-1185">Reference proteome</keyword>
<dbReference type="EMBL" id="CAJVPV010006258">
    <property type="protein sequence ID" value="CAG8602208.1"/>
    <property type="molecule type" value="Genomic_DNA"/>
</dbReference>